<name>A0A2V4N7R8_9ACTN</name>
<dbReference type="EMBL" id="PYBW01000039">
    <property type="protein sequence ID" value="PYC80486.1"/>
    <property type="molecule type" value="Genomic_DNA"/>
</dbReference>
<accession>A0A2V4N7R8</accession>
<proteinExistence type="predicted"/>
<evidence type="ECO:0000313" key="2">
    <source>
        <dbReference type="EMBL" id="PYC80486.1"/>
    </source>
</evidence>
<organism evidence="2 3">
    <name type="scientific">Streptomyces tateyamensis</name>
    <dbReference type="NCBI Taxonomy" id="565073"/>
    <lineage>
        <taxon>Bacteria</taxon>
        <taxon>Bacillati</taxon>
        <taxon>Actinomycetota</taxon>
        <taxon>Actinomycetes</taxon>
        <taxon>Kitasatosporales</taxon>
        <taxon>Streptomycetaceae</taxon>
        <taxon>Streptomyces</taxon>
    </lineage>
</organism>
<dbReference type="AlphaFoldDB" id="A0A2V4N7R8"/>
<comment type="caution">
    <text evidence="2">The sequence shown here is derived from an EMBL/GenBank/DDBJ whole genome shotgun (WGS) entry which is preliminary data.</text>
</comment>
<dbReference type="RefSeq" id="WP_110668765.1">
    <property type="nucleotide sequence ID" value="NZ_PYBW01000039.1"/>
</dbReference>
<evidence type="ECO:0000313" key="3">
    <source>
        <dbReference type="Proteomes" id="UP000248039"/>
    </source>
</evidence>
<sequence>MTFDEISAVAFGGVALLASGWCAWSWRDGDKESATDRDVLAWSAAQRAQQGEADGTPPGGREPAPDVAPAPPVHLATVTDITARRAA</sequence>
<feature type="region of interest" description="Disordered" evidence="1">
    <location>
        <begin position="45"/>
        <end position="72"/>
    </location>
</feature>
<reference evidence="2 3" key="1">
    <citation type="submission" date="2018-03" db="EMBL/GenBank/DDBJ databases">
        <title>Bioinformatic expansion and discovery of thiopeptide antibiotics.</title>
        <authorList>
            <person name="Schwalen C.J."/>
            <person name="Hudson G.A."/>
            <person name="Mitchell D.A."/>
        </authorList>
    </citation>
    <scope>NUCLEOTIDE SEQUENCE [LARGE SCALE GENOMIC DNA]</scope>
    <source>
        <strain evidence="2 3">ATCC 21389</strain>
    </source>
</reference>
<dbReference type="Proteomes" id="UP000248039">
    <property type="component" value="Unassembled WGS sequence"/>
</dbReference>
<evidence type="ECO:0000256" key="1">
    <source>
        <dbReference type="SAM" id="MobiDB-lite"/>
    </source>
</evidence>
<keyword evidence="3" id="KW-1185">Reference proteome</keyword>
<protein>
    <submittedName>
        <fullName evidence="2">Uncharacterized protein</fullName>
    </submittedName>
</protein>
<gene>
    <name evidence="2" type="ORF">C7C46_12330</name>
</gene>